<evidence type="ECO:0000313" key="6">
    <source>
        <dbReference type="Proteomes" id="UP001595792"/>
    </source>
</evidence>
<comment type="similarity">
    <text evidence="1">Belongs to the glycosyl hydrolase 2 family.</text>
</comment>
<dbReference type="EMBL" id="JBHSBY010000128">
    <property type="protein sequence ID" value="MFC4197829.1"/>
    <property type="molecule type" value="Genomic_DNA"/>
</dbReference>
<evidence type="ECO:0000256" key="3">
    <source>
        <dbReference type="ARBA" id="ARBA00023295"/>
    </source>
</evidence>
<accession>A0ABV8NQ55</accession>
<keyword evidence="2" id="KW-0378">Hydrolase</keyword>
<protein>
    <recommendedName>
        <fullName evidence="4">Glycoside hydrolase family 2 domain-containing protein</fullName>
    </recommendedName>
</protein>
<evidence type="ECO:0000256" key="2">
    <source>
        <dbReference type="ARBA" id="ARBA00022801"/>
    </source>
</evidence>
<feature type="domain" description="Glycoside hydrolase family 2" evidence="4">
    <location>
        <begin position="9"/>
        <end position="85"/>
    </location>
</feature>
<dbReference type="Pfam" id="PF18565">
    <property type="entry name" value="Glyco_hydro2_C5"/>
    <property type="match status" value="1"/>
</dbReference>
<dbReference type="RefSeq" id="WP_378961470.1">
    <property type="nucleotide sequence ID" value="NZ_JBHRXC010000016.1"/>
</dbReference>
<sequence>MELKKISEQGDEATVEVKLFDSKGVQCLDAINWINFGLTGDGKLLDNLGTSSGSRKVQAFNGRAIISIKLNKGKSVVSVKSEGLPTLFTEL</sequence>
<evidence type="ECO:0000313" key="5">
    <source>
        <dbReference type="EMBL" id="MFC4197829.1"/>
    </source>
</evidence>
<evidence type="ECO:0000259" key="4">
    <source>
        <dbReference type="Pfam" id="PF18565"/>
    </source>
</evidence>
<gene>
    <name evidence="5" type="ORF">ACFOUY_14075</name>
</gene>
<proteinExistence type="inferred from homology"/>
<reference evidence="6" key="1">
    <citation type="journal article" date="2019" name="Int. J. Syst. Evol. Microbiol.">
        <title>The Global Catalogue of Microorganisms (GCM) 10K type strain sequencing project: providing services to taxonomists for standard genome sequencing and annotation.</title>
        <authorList>
            <consortium name="The Broad Institute Genomics Platform"/>
            <consortium name="The Broad Institute Genome Sequencing Center for Infectious Disease"/>
            <person name="Wu L."/>
            <person name="Ma J."/>
        </authorList>
    </citation>
    <scope>NUCLEOTIDE SEQUENCE [LARGE SCALE GENOMIC DNA]</scope>
    <source>
        <strain evidence="6">CCM 8689</strain>
    </source>
</reference>
<organism evidence="5 6">
    <name type="scientific">Pedobacter jamesrossensis</name>
    <dbReference type="NCBI Taxonomy" id="1908238"/>
    <lineage>
        <taxon>Bacteria</taxon>
        <taxon>Pseudomonadati</taxon>
        <taxon>Bacteroidota</taxon>
        <taxon>Sphingobacteriia</taxon>
        <taxon>Sphingobacteriales</taxon>
        <taxon>Sphingobacteriaceae</taxon>
        <taxon>Pedobacter</taxon>
    </lineage>
</organism>
<dbReference type="InterPro" id="IPR013783">
    <property type="entry name" value="Ig-like_fold"/>
</dbReference>
<comment type="caution">
    <text evidence="5">The sequence shown here is derived from an EMBL/GenBank/DDBJ whole genome shotgun (WGS) entry which is preliminary data.</text>
</comment>
<dbReference type="Proteomes" id="UP001595792">
    <property type="component" value="Unassembled WGS sequence"/>
</dbReference>
<dbReference type="InterPro" id="IPR040605">
    <property type="entry name" value="Glyco_hydro2_dom5"/>
</dbReference>
<keyword evidence="6" id="KW-1185">Reference proteome</keyword>
<name>A0ABV8NQ55_9SPHI</name>
<dbReference type="Gene3D" id="2.60.40.10">
    <property type="entry name" value="Immunoglobulins"/>
    <property type="match status" value="1"/>
</dbReference>
<evidence type="ECO:0000256" key="1">
    <source>
        <dbReference type="ARBA" id="ARBA00007401"/>
    </source>
</evidence>
<keyword evidence="3" id="KW-0326">Glycosidase</keyword>